<dbReference type="AlphaFoldDB" id="A0A2T7A9P7"/>
<dbReference type="OrthoDB" id="536881at2759"/>
<evidence type="ECO:0000313" key="9">
    <source>
        <dbReference type="EMBL" id="PUU84458.1"/>
    </source>
</evidence>
<reference evidence="9 10" key="1">
    <citation type="submission" date="2017-04" db="EMBL/GenBank/DDBJ databases">
        <title>Draft genome sequence of Tuber borchii Vittad., a whitish edible truffle.</title>
        <authorList>
            <consortium name="DOE Joint Genome Institute"/>
            <person name="Murat C."/>
            <person name="Kuo A."/>
            <person name="Barry K.W."/>
            <person name="Clum A."/>
            <person name="Dockter R.B."/>
            <person name="Fauchery L."/>
            <person name="Iotti M."/>
            <person name="Kohler A."/>
            <person name="Labutti K."/>
            <person name="Lindquist E.A."/>
            <person name="Lipzen A."/>
            <person name="Ohm R.A."/>
            <person name="Wang M."/>
            <person name="Grigoriev I.V."/>
            <person name="Zambonelli A."/>
            <person name="Martin F.M."/>
        </authorList>
    </citation>
    <scope>NUCLEOTIDE SEQUENCE [LARGE SCALE GENOMIC DNA]</scope>
    <source>
        <strain evidence="9 10">Tbo3840</strain>
    </source>
</reference>
<keyword evidence="3" id="KW-0964">Secreted</keyword>
<keyword evidence="4 7" id="KW-0732">Signal</keyword>
<comment type="caution">
    <text evidence="9">The sequence shown here is derived from an EMBL/GenBank/DDBJ whole genome shotgun (WGS) entry which is preliminary data.</text>
</comment>
<feature type="compositionally biased region" description="Gly residues" evidence="6">
    <location>
        <begin position="355"/>
        <end position="366"/>
    </location>
</feature>
<accession>A0A2T7A9P7</accession>
<keyword evidence="2" id="KW-0134">Cell wall</keyword>
<evidence type="ECO:0000259" key="8">
    <source>
        <dbReference type="Pfam" id="PF01030"/>
    </source>
</evidence>
<dbReference type="GO" id="GO:0031505">
    <property type="term" value="P:fungal-type cell wall organization"/>
    <property type="evidence" value="ECO:0007669"/>
    <property type="project" value="TreeGrafter"/>
</dbReference>
<dbReference type="InterPro" id="IPR000494">
    <property type="entry name" value="Rcpt_L-dom"/>
</dbReference>
<dbReference type="Pfam" id="PF01030">
    <property type="entry name" value="Recep_L_domain"/>
    <property type="match status" value="1"/>
</dbReference>
<organism evidence="9 10">
    <name type="scientific">Tuber borchii</name>
    <name type="common">White truffle</name>
    <dbReference type="NCBI Taxonomy" id="42251"/>
    <lineage>
        <taxon>Eukaryota</taxon>
        <taxon>Fungi</taxon>
        <taxon>Dikarya</taxon>
        <taxon>Ascomycota</taxon>
        <taxon>Pezizomycotina</taxon>
        <taxon>Pezizomycetes</taxon>
        <taxon>Pezizales</taxon>
        <taxon>Tuberaceae</taxon>
        <taxon>Tuber</taxon>
    </lineage>
</organism>
<evidence type="ECO:0000256" key="7">
    <source>
        <dbReference type="SAM" id="SignalP"/>
    </source>
</evidence>
<feature type="chain" id="PRO_5015499933" description="Receptor L-domain domain-containing protein" evidence="7">
    <location>
        <begin position="21"/>
        <end position="393"/>
    </location>
</feature>
<dbReference type="GO" id="GO:0009277">
    <property type="term" value="C:fungal-type cell wall"/>
    <property type="evidence" value="ECO:0007669"/>
    <property type="project" value="TreeGrafter"/>
</dbReference>
<dbReference type="EMBL" id="NESQ01000001">
    <property type="protein sequence ID" value="PUU84458.1"/>
    <property type="molecule type" value="Genomic_DNA"/>
</dbReference>
<feature type="domain" description="Receptor L-domain" evidence="8">
    <location>
        <begin position="39"/>
        <end position="115"/>
    </location>
</feature>
<feature type="signal peptide" evidence="7">
    <location>
        <begin position="1"/>
        <end position="20"/>
    </location>
</feature>
<dbReference type="PANTHER" id="PTHR31018:SF3">
    <property type="entry name" value="RECEPTOR PROTEIN-TYROSINE KINASE"/>
    <property type="match status" value="1"/>
</dbReference>
<proteinExistence type="predicted"/>
<gene>
    <name evidence="9" type="ORF">B9Z19DRAFT_1037499</name>
</gene>
<comment type="subcellular location">
    <subcellularLocation>
        <location evidence="1">Secreted</location>
        <location evidence="1">Cell wall</location>
    </subcellularLocation>
</comment>
<dbReference type="Proteomes" id="UP000244722">
    <property type="component" value="Unassembled WGS sequence"/>
</dbReference>
<evidence type="ECO:0000256" key="1">
    <source>
        <dbReference type="ARBA" id="ARBA00004191"/>
    </source>
</evidence>
<dbReference type="InterPro" id="IPR051648">
    <property type="entry name" value="CWI-Assembly_Regulator"/>
</dbReference>
<dbReference type="SUPFAM" id="SSF52058">
    <property type="entry name" value="L domain-like"/>
    <property type="match status" value="2"/>
</dbReference>
<keyword evidence="5" id="KW-0325">Glycoprotein</keyword>
<evidence type="ECO:0000256" key="5">
    <source>
        <dbReference type="ARBA" id="ARBA00023180"/>
    </source>
</evidence>
<evidence type="ECO:0000256" key="2">
    <source>
        <dbReference type="ARBA" id="ARBA00022512"/>
    </source>
</evidence>
<evidence type="ECO:0000256" key="6">
    <source>
        <dbReference type="SAM" id="MobiDB-lite"/>
    </source>
</evidence>
<feature type="region of interest" description="Disordered" evidence="6">
    <location>
        <begin position="348"/>
        <end position="370"/>
    </location>
</feature>
<name>A0A2T7A9P7_TUBBO</name>
<dbReference type="GO" id="GO:0009986">
    <property type="term" value="C:cell surface"/>
    <property type="evidence" value="ECO:0007669"/>
    <property type="project" value="TreeGrafter"/>
</dbReference>
<dbReference type="Gene3D" id="3.80.20.20">
    <property type="entry name" value="Receptor L-domain"/>
    <property type="match status" value="2"/>
</dbReference>
<dbReference type="STRING" id="42251.A0A2T7A9P7"/>
<dbReference type="PANTHER" id="PTHR31018">
    <property type="entry name" value="SPORULATION-SPECIFIC PROTEIN-RELATED"/>
    <property type="match status" value="1"/>
</dbReference>
<evidence type="ECO:0000256" key="4">
    <source>
        <dbReference type="ARBA" id="ARBA00022729"/>
    </source>
</evidence>
<protein>
    <recommendedName>
        <fullName evidence="8">Receptor L-domain domain-containing protein</fullName>
    </recommendedName>
</protein>
<evidence type="ECO:0000313" key="10">
    <source>
        <dbReference type="Proteomes" id="UP000244722"/>
    </source>
</evidence>
<dbReference type="InterPro" id="IPR036941">
    <property type="entry name" value="Rcpt_L-dom_sf"/>
</dbReference>
<sequence>MISLRRFVLAAVAVAGAVNAQCDKSVEIKSDSDASALSNCSTIKGDVTIDVGVTTISLPNVQTIEGDLTIKGAVGLTSIDCPMLRQIEGDFVMQGLTVLSSLSMPELAKVGSISWTTLPALSSLTFTKGVTEASSVLITDTILTSLSGISLMTVKTFNINNNRYLNVVDSPLGNVSEALSVEFNGKSLNCSFSQLVWATNITIREAGDVFFPKLASVNNSIAFIQNSFSSVSFPQLEKVGQSFAFNGNTQLTNVTANSLSSVGGTFQFANNTQFQNLNGFRSLKTVGGSVDLSGTFKNATFPQLNDVRGGFNLQTTEEFDCTEFDKKHTSGVVKGDEYTCKGKLSEAKSTNGGASTTGGSGSGSGSGQKNAATGRAGISTFALIAVVAATLIL</sequence>
<evidence type="ECO:0000256" key="3">
    <source>
        <dbReference type="ARBA" id="ARBA00022525"/>
    </source>
</evidence>
<keyword evidence="10" id="KW-1185">Reference proteome</keyword>
<dbReference type="GO" id="GO:0005886">
    <property type="term" value="C:plasma membrane"/>
    <property type="evidence" value="ECO:0007669"/>
    <property type="project" value="TreeGrafter"/>
</dbReference>